<keyword evidence="1" id="KW-1133">Transmembrane helix</keyword>
<organism evidence="2 3">
    <name type="scientific">Lichenifustis flavocetrariae</name>
    <dbReference type="NCBI Taxonomy" id="2949735"/>
    <lineage>
        <taxon>Bacteria</taxon>
        <taxon>Pseudomonadati</taxon>
        <taxon>Pseudomonadota</taxon>
        <taxon>Alphaproteobacteria</taxon>
        <taxon>Hyphomicrobiales</taxon>
        <taxon>Lichenihabitantaceae</taxon>
        <taxon>Lichenifustis</taxon>
    </lineage>
</organism>
<keyword evidence="1" id="KW-0812">Transmembrane</keyword>
<dbReference type="SUPFAM" id="SSF48317">
    <property type="entry name" value="Acid phosphatase/Vanadium-dependent haloperoxidase"/>
    <property type="match status" value="1"/>
</dbReference>
<protein>
    <submittedName>
        <fullName evidence="2">Uncharacterized protein</fullName>
    </submittedName>
</protein>
<sequence>METWNRAVFLALNTPEHPNSGVVLLAIAIAQGAIFLVPPLLASLWLWGGRGDRSGLLLAFCGAEAALGFNKLAAAVWYHPRPFAVPIGRTLVEHVADSSFPSAPLTFLVAVLVWTAPFGIVVPD</sequence>
<gene>
    <name evidence="2" type="ORF">M8523_32590</name>
</gene>
<dbReference type="InterPro" id="IPR036938">
    <property type="entry name" value="PAP2/HPO_sf"/>
</dbReference>
<evidence type="ECO:0000256" key="1">
    <source>
        <dbReference type="SAM" id="Phobius"/>
    </source>
</evidence>
<accession>A0AA42CND3</accession>
<proteinExistence type="predicted"/>
<feature type="transmembrane region" description="Helical" evidence="1">
    <location>
        <begin position="20"/>
        <end position="47"/>
    </location>
</feature>
<dbReference type="RefSeq" id="WP_282589022.1">
    <property type="nucleotide sequence ID" value="NZ_JAMOIM010000058.1"/>
</dbReference>
<feature type="transmembrane region" description="Helical" evidence="1">
    <location>
        <begin position="99"/>
        <end position="122"/>
    </location>
</feature>
<comment type="caution">
    <text evidence="2">The sequence shown here is derived from an EMBL/GenBank/DDBJ whole genome shotgun (WGS) entry which is preliminary data.</text>
</comment>
<dbReference type="EMBL" id="JAMOIM010000058">
    <property type="protein sequence ID" value="MCW6512646.1"/>
    <property type="molecule type" value="Genomic_DNA"/>
</dbReference>
<keyword evidence="1" id="KW-0472">Membrane</keyword>
<dbReference type="AlphaFoldDB" id="A0AA42CND3"/>
<keyword evidence="3" id="KW-1185">Reference proteome</keyword>
<evidence type="ECO:0000313" key="3">
    <source>
        <dbReference type="Proteomes" id="UP001165667"/>
    </source>
</evidence>
<dbReference type="Proteomes" id="UP001165667">
    <property type="component" value="Unassembled WGS sequence"/>
</dbReference>
<feature type="transmembrane region" description="Helical" evidence="1">
    <location>
        <begin position="56"/>
        <end position="79"/>
    </location>
</feature>
<reference evidence="2" key="1">
    <citation type="submission" date="2022-05" db="EMBL/GenBank/DDBJ databases">
        <authorList>
            <person name="Pankratov T."/>
        </authorList>
    </citation>
    <scope>NUCLEOTIDE SEQUENCE</scope>
    <source>
        <strain evidence="2">BP6-180914</strain>
    </source>
</reference>
<name>A0AA42CND3_9HYPH</name>
<evidence type="ECO:0000313" key="2">
    <source>
        <dbReference type="EMBL" id="MCW6512646.1"/>
    </source>
</evidence>